<proteinExistence type="predicted"/>
<dbReference type="AlphaFoldDB" id="A0A7W9Q2B4"/>
<dbReference type="EMBL" id="JACHJK010000024">
    <property type="protein sequence ID" value="MBB5932321.1"/>
    <property type="molecule type" value="Genomic_DNA"/>
</dbReference>
<comment type="caution">
    <text evidence="2">The sequence shown here is derived from an EMBL/GenBank/DDBJ whole genome shotgun (WGS) entry which is preliminary data.</text>
</comment>
<evidence type="ECO:0000313" key="3">
    <source>
        <dbReference type="Proteomes" id="UP000585836"/>
    </source>
</evidence>
<evidence type="ECO:0008006" key="4">
    <source>
        <dbReference type="Google" id="ProtNLM"/>
    </source>
</evidence>
<dbReference type="RefSeq" id="WP_184974506.1">
    <property type="nucleotide sequence ID" value="NZ_BAAAWF010000065.1"/>
</dbReference>
<accession>A0A7W9Q2B4</accession>
<keyword evidence="3" id="KW-1185">Reference proteome</keyword>
<feature type="region of interest" description="Disordered" evidence="1">
    <location>
        <begin position="127"/>
        <end position="148"/>
    </location>
</feature>
<dbReference type="Proteomes" id="UP000585836">
    <property type="component" value="Unassembled WGS sequence"/>
</dbReference>
<organism evidence="2 3">
    <name type="scientific">Streptomyces echinatus</name>
    <dbReference type="NCBI Taxonomy" id="67293"/>
    <lineage>
        <taxon>Bacteria</taxon>
        <taxon>Bacillati</taxon>
        <taxon>Actinomycetota</taxon>
        <taxon>Actinomycetes</taxon>
        <taxon>Kitasatosporales</taxon>
        <taxon>Streptomycetaceae</taxon>
        <taxon>Streptomyces</taxon>
    </lineage>
</organism>
<name>A0A7W9Q2B4_9ACTN</name>
<sequence length="413" mass="40724">MRIQVTGEDAPDAINVAGGQPATVIEVDTTISTGGVTSVNGQTGAVLLGAADVGADAAGAASAAVATHTAATDPHGDRAYALAKTANLSDLVNPGTARTNLGLGGAAVLNVGTGAATVAAGNDSRFTDARTPTAHAASHASGGSDPVTPAAIGALTQTTGDGRYLLATARAAANGVASLDGTTKVPSAQIPDLSATYLTAAQRAAANGVASLDATTKIPAAQIPDLSATYTTVAAYGNVWTPADQGLIAWSFDPACCSTTGTTLSAGFIYLIEIVLRQAATIAKVNAVIGTAGATLTANQCLAGLYDTTGTRRGVTADMSTTWTSAGNKAMSLTSSYSAAAGKYYLALLFNGTTSPTFAAGSTLGATFTPGNANLSAGSYRFCRSAAGQTSLPTSITLSGYTPDANNVWLGAS</sequence>
<feature type="compositionally biased region" description="Low complexity" evidence="1">
    <location>
        <begin position="134"/>
        <end position="144"/>
    </location>
</feature>
<gene>
    <name evidence="2" type="ORF">FHS34_007831</name>
</gene>
<reference evidence="2 3" key="1">
    <citation type="submission" date="2020-08" db="EMBL/GenBank/DDBJ databases">
        <title>Genomic Encyclopedia of Type Strains, Phase III (KMG-III): the genomes of soil and plant-associated and newly described type strains.</title>
        <authorList>
            <person name="Whitman W."/>
        </authorList>
    </citation>
    <scope>NUCLEOTIDE SEQUENCE [LARGE SCALE GENOMIC DNA]</scope>
    <source>
        <strain evidence="2 3">CECT 3313</strain>
    </source>
</reference>
<evidence type="ECO:0000313" key="2">
    <source>
        <dbReference type="EMBL" id="MBB5932321.1"/>
    </source>
</evidence>
<evidence type="ECO:0000256" key="1">
    <source>
        <dbReference type="SAM" id="MobiDB-lite"/>
    </source>
</evidence>
<protein>
    <recommendedName>
        <fullName evidence="4">Tail fiber protein</fullName>
    </recommendedName>
</protein>